<name>A0A0B5F9J0_STRA4</name>
<sequence length="123" mass="12603">MNVLASLLVGLVAALHLYFLVLEMFLWRTPRGRAVFGTTEEFAEQSAALAANQGLYNGFLTAGLVWALLASGGPGGEGFAPAVFFLGCVVVAGAYGAATVSRRILAVQALPAALGLGAVLLAH</sequence>
<evidence type="ECO:0008006" key="4">
    <source>
        <dbReference type="Google" id="ProtNLM"/>
    </source>
</evidence>
<keyword evidence="1" id="KW-1133">Transmembrane helix</keyword>
<dbReference type="KEGG" id="sals:SLNWT_6766"/>
<gene>
    <name evidence="2" type="ORF">SLNWT_6766</name>
</gene>
<evidence type="ECO:0000313" key="2">
    <source>
        <dbReference type="EMBL" id="AJE87142.1"/>
    </source>
</evidence>
<evidence type="ECO:0000313" key="3">
    <source>
        <dbReference type="Proteomes" id="UP000031523"/>
    </source>
</evidence>
<proteinExistence type="predicted"/>
<feature type="transmembrane region" description="Helical" evidence="1">
    <location>
        <begin position="104"/>
        <end position="122"/>
    </location>
</feature>
<dbReference type="Proteomes" id="UP000031523">
    <property type="component" value="Chromosome"/>
</dbReference>
<keyword evidence="1" id="KW-0812">Transmembrane</keyword>
<feature type="transmembrane region" description="Helical" evidence="1">
    <location>
        <begin position="78"/>
        <end position="97"/>
    </location>
</feature>
<dbReference type="EMBL" id="CP010519">
    <property type="protein sequence ID" value="AJE87142.1"/>
    <property type="molecule type" value="Genomic_DNA"/>
</dbReference>
<dbReference type="PANTHER" id="PTHR38446">
    <property type="entry name" value="BLL0914 PROTEIN"/>
    <property type="match status" value="1"/>
</dbReference>
<feature type="transmembrane region" description="Helical" evidence="1">
    <location>
        <begin position="54"/>
        <end position="72"/>
    </location>
</feature>
<keyword evidence="1" id="KW-0472">Membrane</keyword>
<organism evidence="2 3">
    <name type="scientific">Streptomyces albus (strain ATCC 21838 / DSM 41398 / FERM P-419 / JCM 4703 / NBRC 107858)</name>
    <dbReference type="NCBI Taxonomy" id="1081613"/>
    <lineage>
        <taxon>Bacteria</taxon>
        <taxon>Bacillati</taxon>
        <taxon>Actinomycetota</taxon>
        <taxon>Actinomycetes</taxon>
        <taxon>Kitasatosporales</taxon>
        <taxon>Streptomycetaceae</taxon>
        <taxon>Streptomyces</taxon>
    </lineage>
</organism>
<accession>A0A0B5F9J0</accession>
<dbReference type="PANTHER" id="PTHR38446:SF1">
    <property type="entry name" value="BLL0914 PROTEIN"/>
    <property type="match status" value="1"/>
</dbReference>
<protein>
    <recommendedName>
        <fullName evidence="4">DUF1304 domain-containing protein</fullName>
    </recommendedName>
</protein>
<dbReference type="Pfam" id="PF06993">
    <property type="entry name" value="DUF1304"/>
    <property type="match status" value="1"/>
</dbReference>
<dbReference type="AlphaFoldDB" id="A0A0B5F9J0"/>
<reference evidence="2 3" key="1">
    <citation type="submission" date="2015-01" db="EMBL/GenBank/DDBJ databases">
        <title>Enhanced salinomycin production by adjusting the supply of polyketide extender units in Streptomyce albus DSM 41398.</title>
        <authorList>
            <person name="Lu C."/>
        </authorList>
    </citation>
    <scope>NUCLEOTIDE SEQUENCE [LARGE SCALE GENOMIC DNA]</scope>
    <source>
        <strain evidence="3">ATCC 21838 / DSM 41398 / FERM P-419 / JCM 4703 / NBRC 107858</strain>
    </source>
</reference>
<dbReference type="InterPro" id="IPR009732">
    <property type="entry name" value="DUF1304"/>
</dbReference>
<keyword evidence="3" id="KW-1185">Reference proteome</keyword>
<feature type="transmembrane region" description="Helical" evidence="1">
    <location>
        <begin position="6"/>
        <end position="27"/>
    </location>
</feature>
<evidence type="ECO:0000256" key="1">
    <source>
        <dbReference type="SAM" id="Phobius"/>
    </source>
</evidence>